<comment type="subcellular location">
    <subcellularLocation>
        <location evidence="1">Cell membrane</location>
    </subcellularLocation>
</comment>
<keyword evidence="4 6" id="KW-1133">Transmembrane helix</keyword>
<keyword evidence="8" id="KW-0966">Cell projection</keyword>
<dbReference type="InterPro" id="IPR022781">
    <property type="entry name" value="Flagellar_biosynth_FliO"/>
</dbReference>
<keyword evidence="9" id="KW-1185">Reference proteome</keyword>
<feature type="chain" id="PRO_5047414266" evidence="7">
    <location>
        <begin position="24"/>
        <end position="157"/>
    </location>
</feature>
<name>A0ABT9XLE4_9BACL</name>
<evidence type="ECO:0000313" key="9">
    <source>
        <dbReference type="Proteomes" id="UP001232973"/>
    </source>
</evidence>
<accession>A0ABT9XLE4</accession>
<evidence type="ECO:0000256" key="6">
    <source>
        <dbReference type="SAM" id="Phobius"/>
    </source>
</evidence>
<evidence type="ECO:0000256" key="7">
    <source>
        <dbReference type="SAM" id="SignalP"/>
    </source>
</evidence>
<dbReference type="Pfam" id="PF04347">
    <property type="entry name" value="FliO"/>
    <property type="match status" value="1"/>
</dbReference>
<keyword evidence="5 6" id="KW-0472">Membrane</keyword>
<comment type="caution">
    <text evidence="8">The sequence shown here is derived from an EMBL/GenBank/DDBJ whole genome shotgun (WGS) entry which is preliminary data.</text>
</comment>
<feature type="transmembrane region" description="Helical" evidence="6">
    <location>
        <begin position="39"/>
        <end position="64"/>
    </location>
</feature>
<keyword evidence="8" id="KW-0282">Flagellum</keyword>
<evidence type="ECO:0000256" key="4">
    <source>
        <dbReference type="ARBA" id="ARBA00022989"/>
    </source>
</evidence>
<evidence type="ECO:0000313" key="8">
    <source>
        <dbReference type="EMBL" id="MDQ0190546.1"/>
    </source>
</evidence>
<sequence length="157" mass="16546">MYRFSYGLLGLVGMLAVTPTVYAATPSNATSVAPLGNPVPAIIQLVLALILVIGGILFMIRWLARRAGVQTRGAIDVVAARQLAPNRSVQVIDVNGKRYLVGVGDQISLLADVTELFPEDDGEAMAGPVGSSAFAQVLADKVAAVRKRYQHKDGADS</sequence>
<reference evidence="8 9" key="1">
    <citation type="submission" date="2023-07" db="EMBL/GenBank/DDBJ databases">
        <title>Genomic Encyclopedia of Type Strains, Phase IV (KMG-IV): sequencing the most valuable type-strain genomes for metagenomic binning, comparative biology and taxonomic classification.</title>
        <authorList>
            <person name="Goeker M."/>
        </authorList>
    </citation>
    <scope>NUCLEOTIDE SEQUENCE [LARGE SCALE GENOMIC DNA]</scope>
    <source>
        <strain evidence="8 9">DSM 4006</strain>
    </source>
</reference>
<evidence type="ECO:0000256" key="3">
    <source>
        <dbReference type="ARBA" id="ARBA00022692"/>
    </source>
</evidence>
<dbReference type="EMBL" id="JAUSTP010000020">
    <property type="protein sequence ID" value="MDQ0190546.1"/>
    <property type="molecule type" value="Genomic_DNA"/>
</dbReference>
<dbReference type="Proteomes" id="UP001232973">
    <property type="component" value="Unassembled WGS sequence"/>
</dbReference>
<keyword evidence="3 6" id="KW-0812">Transmembrane</keyword>
<proteinExistence type="predicted"/>
<organism evidence="8 9">
    <name type="scientific">Alicyclobacillus cycloheptanicus</name>
    <dbReference type="NCBI Taxonomy" id="1457"/>
    <lineage>
        <taxon>Bacteria</taxon>
        <taxon>Bacillati</taxon>
        <taxon>Bacillota</taxon>
        <taxon>Bacilli</taxon>
        <taxon>Bacillales</taxon>
        <taxon>Alicyclobacillaceae</taxon>
        <taxon>Alicyclobacillus</taxon>
    </lineage>
</organism>
<keyword evidence="8" id="KW-0969">Cilium</keyword>
<gene>
    <name evidence="8" type="ORF">J2S03_002413</name>
</gene>
<evidence type="ECO:0000256" key="2">
    <source>
        <dbReference type="ARBA" id="ARBA00022475"/>
    </source>
</evidence>
<dbReference type="RefSeq" id="WP_274456115.1">
    <property type="nucleotide sequence ID" value="NZ_CP067097.1"/>
</dbReference>
<keyword evidence="7" id="KW-0732">Signal</keyword>
<evidence type="ECO:0000256" key="5">
    <source>
        <dbReference type="ARBA" id="ARBA00023136"/>
    </source>
</evidence>
<keyword evidence="2" id="KW-1003">Cell membrane</keyword>
<protein>
    <submittedName>
        <fullName evidence="8">Flagellar protein FliO/FliZ</fullName>
    </submittedName>
</protein>
<evidence type="ECO:0000256" key="1">
    <source>
        <dbReference type="ARBA" id="ARBA00004236"/>
    </source>
</evidence>
<feature type="signal peptide" evidence="7">
    <location>
        <begin position="1"/>
        <end position="23"/>
    </location>
</feature>